<protein>
    <recommendedName>
        <fullName evidence="2">Activator of Hsp90 ATPase homologue 1/2-like C-terminal domain-containing protein</fullName>
    </recommendedName>
</protein>
<dbReference type="InterPro" id="IPR023393">
    <property type="entry name" value="START-like_dom_sf"/>
</dbReference>
<evidence type="ECO:0000259" key="2">
    <source>
        <dbReference type="Pfam" id="PF08327"/>
    </source>
</evidence>
<comment type="similarity">
    <text evidence="1">Belongs to the AHA1 family.</text>
</comment>
<proteinExistence type="inferred from homology"/>
<name>A0ABM7FUQ9_9STAP</name>
<dbReference type="EMBL" id="AP018586">
    <property type="protein sequence ID" value="BBD91667.1"/>
    <property type="molecule type" value="Genomic_DNA"/>
</dbReference>
<dbReference type="SUPFAM" id="SSF55961">
    <property type="entry name" value="Bet v1-like"/>
    <property type="match status" value="1"/>
</dbReference>
<dbReference type="CDD" id="cd07814">
    <property type="entry name" value="SRPBCC_CalC_Aha1-like"/>
    <property type="match status" value="1"/>
</dbReference>
<dbReference type="Proteomes" id="UP000274772">
    <property type="component" value="Chromosome"/>
</dbReference>
<evidence type="ECO:0000313" key="3">
    <source>
        <dbReference type="EMBL" id="BBD91667.1"/>
    </source>
</evidence>
<keyword evidence="4" id="KW-1185">Reference proteome</keyword>
<evidence type="ECO:0000256" key="1">
    <source>
        <dbReference type="ARBA" id="ARBA00006817"/>
    </source>
</evidence>
<sequence>MPIKKEKNRIIFSRTFNAPANKVFDTYTQKELFEQWFYPEGASVEVYQFNAVEGGKAFFAIKAPNMTSYTITEYQKVQKPHRLEYLDYFATPQGEKDTSMPGMQILMDFKESNGKTTVTSTSVFPTQDAAQQALDMGVEQGMNGTLDNLEALLEK</sequence>
<dbReference type="Gene3D" id="3.30.530.20">
    <property type="match status" value="1"/>
</dbReference>
<gene>
    <name evidence="3" type="ORF">JMUB590_0557</name>
</gene>
<organism evidence="3 4">
    <name type="scientific">Staphylococcus caprae</name>
    <dbReference type="NCBI Taxonomy" id="29380"/>
    <lineage>
        <taxon>Bacteria</taxon>
        <taxon>Bacillati</taxon>
        <taxon>Bacillota</taxon>
        <taxon>Bacilli</taxon>
        <taxon>Bacillales</taxon>
        <taxon>Staphylococcaceae</taxon>
        <taxon>Staphylococcus</taxon>
    </lineage>
</organism>
<feature type="domain" description="Activator of Hsp90 ATPase homologue 1/2-like C-terminal" evidence="2">
    <location>
        <begin position="17"/>
        <end position="154"/>
    </location>
</feature>
<dbReference type="Pfam" id="PF08327">
    <property type="entry name" value="AHSA1"/>
    <property type="match status" value="1"/>
</dbReference>
<dbReference type="RefSeq" id="WP_002444064.1">
    <property type="nucleotide sequence ID" value="NZ_AP018585.1"/>
</dbReference>
<reference evidence="3 4" key="1">
    <citation type="submission" date="2018-05" db="EMBL/GenBank/DDBJ databases">
        <title>Complete genome sequencing of three human clinical isolates of Staphylococcus caprae reveals virulence factors similar to those of S. epidermidis and S. capitis.</title>
        <authorList>
            <person name="Watanabe S."/>
            <person name="Cui L."/>
        </authorList>
    </citation>
    <scope>NUCLEOTIDE SEQUENCE [LARGE SCALE GENOMIC DNA]</scope>
    <source>
        <strain evidence="3 4">JMUB590</strain>
    </source>
</reference>
<evidence type="ECO:0000313" key="4">
    <source>
        <dbReference type="Proteomes" id="UP000274772"/>
    </source>
</evidence>
<dbReference type="GeneID" id="58050328"/>
<dbReference type="InterPro" id="IPR013538">
    <property type="entry name" value="ASHA1/2-like_C"/>
</dbReference>
<accession>A0ABM7FUQ9</accession>